<keyword evidence="10" id="KW-1185">Reference proteome</keyword>
<evidence type="ECO:0000259" key="7">
    <source>
        <dbReference type="Pfam" id="PF02687"/>
    </source>
</evidence>
<dbReference type="GO" id="GO:0005886">
    <property type="term" value="C:plasma membrane"/>
    <property type="evidence" value="ECO:0007669"/>
    <property type="project" value="UniProtKB-SubCell"/>
</dbReference>
<feature type="domain" description="MacB-like periplasmic core" evidence="8">
    <location>
        <begin position="20"/>
        <end position="220"/>
    </location>
</feature>
<dbReference type="Proteomes" id="UP000064893">
    <property type="component" value="Chromosome"/>
</dbReference>
<evidence type="ECO:0000259" key="8">
    <source>
        <dbReference type="Pfam" id="PF12704"/>
    </source>
</evidence>
<evidence type="ECO:0000313" key="9">
    <source>
        <dbReference type="EMBL" id="ALO17302.1"/>
    </source>
</evidence>
<sequence length="802" mass="92228">MWKNYLAIIYRNILRQKLNTLINILGLAAGISAASLIFLYVHTELKFDESWDNADELYRVNETFEYFRKESTPYALTSHVLGKRMRSEFPDMQVCRLETGDYGNNIFVDDKWLNPGRIKHADDNFFKLFTYPQREFNTRTDTLPRAWIAKKKYEKYFEPFNTKTFRYGEKWYELAGTFNKSGYQSHLDVDLIVPYDSLILNDYKHTWDWTRLNTLTYVRTDLGAGELEQLIDQRLKNEVDTFTRKHNMQMNLHFPVISLPEIHFNHVYQYDSLSNRDKNVVWLFSIIGILILTIASINYINMAIAQGGIRAREIAIRKTMGATRKNVITQFLGESVAITLLAIIISVIFTEMLFPAFNEITGFDFHIFESAVLSRLVVFLSVVWLLLGFLSGFYPAFVLSLFQPITIFRGGADLMLYRNVRSYFVSSTKVRKLMLVAQYLVAGTIIIATIIIQLQTNYLVNRDMGFDMDKLVIMELEKDSTRAPQYRSLLNAVLELDNVEKATLAERVPGLRTGRLLFYFESDSGRYQNGFNVFSGRPDYLEVLGCEVVAGRWFDPSARKGELRNEILVNEAFVETMGWSQPLGKEFASGFSDEHKVVGVVKDFNYYSLHQDIEPLAILPNIFTNRYLVINARDPKELMNSGKLEHLWSGFFPNQVPTINRLRNTFNSQYTHEHRLLSIFAYFSGLSIIISSLGLFALSAFSAQKRSREISIRKILGAGHKHILGLLYVDYMQIFAIAILLAWLGAFVFANQWLDSFVAAVSPGLLPYILGSVFILGIVAITVSYHTLKATRTNPAVFLKYE</sequence>
<feature type="transmembrane region" description="Helical" evidence="6">
    <location>
        <begin position="723"/>
        <end position="745"/>
    </location>
</feature>
<evidence type="ECO:0000313" key="10">
    <source>
        <dbReference type="Proteomes" id="UP000064893"/>
    </source>
</evidence>
<dbReference type="KEGG" id="blq:L21SP5_03704"/>
<proteinExistence type="predicted"/>
<accession>A0A0S2I4M1</accession>
<evidence type="ECO:0000256" key="6">
    <source>
        <dbReference type="SAM" id="Phobius"/>
    </source>
</evidence>
<keyword evidence="5 6" id="KW-0472">Membrane</keyword>
<dbReference type="Pfam" id="PF02687">
    <property type="entry name" value="FtsX"/>
    <property type="match status" value="2"/>
</dbReference>
<keyword evidence="4 6" id="KW-1133">Transmembrane helix</keyword>
<gene>
    <name evidence="9" type="ORF">L21SP5_03704</name>
</gene>
<feature type="transmembrane region" description="Helical" evidence="6">
    <location>
        <begin position="335"/>
        <end position="354"/>
    </location>
</feature>
<evidence type="ECO:0000256" key="5">
    <source>
        <dbReference type="ARBA" id="ARBA00023136"/>
    </source>
</evidence>
<protein>
    <submittedName>
        <fullName evidence="9">Macrolide export permease protein</fullName>
    </submittedName>
</protein>
<keyword evidence="3 6" id="KW-0812">Transmembrane</keyword>
<evidence type="ECO:0000256" key="2">
    <source>
        <dbReference type="ARBA" id="ARBA00022475"/>
    </source>
</evidence>
<dbReference type="GO" id="GO:0022857">
    <property type="term" value="F:transmembrane transporter activity"/>
    <property type="evidence" value="ECO:0007669"/>
    <property type="project" value="TreeGrafter"/>
</dbReference>
<dbReference type="InterPro" id="IPR050250">
    <property type="entry name" value="Macrolide_Exporter_MacB"/>
</dbReference>
<dbReference type="STRING" id="1307839.L21SP5_03704"/>
<dbReference type="AlphaFoldDB" id="A0A0S2I4M1"/>
<feature type="transmembrane region" description="Helical" evidence="6">
    <location>
        <begin position="280"/>
        <end position="300"/>
    </location>
</feature>
<dbReference type="InterPro" id="IPR025857">
    <property type="entry name" value="MacB_PCD"/>
</dbReference>
<feature type="domain" description="ABC3 transporter permease C-terminal" evidence="7">
    <location>
        <begin position="286"/>
        <end position="398"/>
    </location>
</feature>
<feature type="transmembrane region" description="Helical" evidence="6">
    <location>
        <begin position="433"/>
        <end position="454"/>
    </location>
</feature>
<evidence type="ECO:0000256" key="3">
    <source>
        <dbReference type="ARBA" id="ARBA00022692"/>
    </source>
</evidence>
<name>A0A0S2I4M1_9BACT</name>
<dbReference type="PANTHER" id="PTHR30572">
    <property type="entry name" value="MEMBRANE COMPONENT OF TRANSPORTER-RELATED"/>
    <property type="match status" value="1"/>
</dbReference>
<comment type="subcellular location">
    <subcellularLocation>
        <location evidence="1">Cell membrane</location>
        <topology evidence="1">Multi-pass membrane protein</topology>
    </subcellularLocation>
</comment>
<dbReference type="Pfam" id="PF12704">
    <property type="entry name" value="MacB_PCD"/>
    <property type="match status" value="1"/>
</dbReference>
<reference evidence="9 10" key="1">
    <citation type="submission" date="2015-11" db="EMBL/GenBank/DDBJ databases">
        <title>Description and complete genome sequence of a novel strain predominating in hypersaline microbial mats and representing a new family of the Bacteriodetes phylum.</title>
        <authorList>
            <person name="Spring S."/>
            <person name="Bunk B."/>
            <person name="Sproer C."/>
            <person name="Klenk H.-P."/>
        </authorList>
    </citation>
    <scope>NUCLEOTIDE SEQUENCE [LARGE SCALE GENOMIC DNA]</scope>
    <source>
        <strain evidence="9 10">L21-Spi-D4</strain>
    </source>
</reference>
<keyword evidence="2" id="KW-1003">Cell membrane</keyword>
<feature type="transmembrane region" description="Helical" evidence="6">
    <location>
        <begin position="765"/>
        <end position="785"/>
    </location>
</feature>
<organism evidence="9 10">
    <name type="scientific">Salinivirga cyanobacteriivorans</name>
    <dbReference type="NCBI Taxonomy" id="1307839"/>
    <lineage>
        <taxon>Bacteria</taxon>
        <taxon>Pseudomonadati</taxon>
        <taxon>Bacteroidota</taxon>
        <taxon>Bacteroidia</taxon>
        <taxon>Bacteroidales</taxon>
        <taxon>Salinivirgaceae</taxon>
        <taxon>Salinivirga</taxon>
    </lineage>
</organism>
<dbReference type="InterPro" id="IPR003838">
    <property type="entry name" value="ABC3_permease_C"/>
</dbReference>
<dbReference type="RefSeq" id="WP_057954591.1">
    <property type="nucleotide sequence ID" value="NZ_CP013118.1"/>
</dbReference>
<evidence type="ECO:0000256" key="4">
    <source>
        <dbReference type="ARBA" id="ARBA00022989"/>
    </source>
</evidence>
<dbReference type="OrthoDB" id="973461at2"/>
<feature type="transmembrane region" description="Helical" evidence="6">
    <location>
        <begin position="20"/>
        <end position="41"/>
    </location>
</feature>
<feature type="domain" description="ABC3 transporter permease C-terminal" evidence="7">
    <location>
        <begin position="683"/>
        <end position="795"/>
    </location>
</feature>
<dbReference type="PANTHER" id="PTHR30572:SF18">
    <property type="entry name" value="ABC-TYPE MACROLIDE FAMILY EXPORT SYSTEM PERMEASE COMPONENT 2"/>
    <property type="match status" value="1"/>
</dbReference>
<dbReference type="EMBL" id="CP013118">
    <property type="protein sequence ID" value="ALO17302.1"/>
    <property type="molecule type" value="Genomic_DNA"/>
</dbReference>
<feature type="transmembrane region" description="Helical" evidence="6">
    <location>
        <begin position="679"/>
        <end position="702"/>
    </location>
</feature>
<evidence type="ECO:0000256" key="1">
    <source>
        <dbReference type="ARBA" id="ARBA00004651"/>
    </source>
</evidence>